<dbReference type="RefSeq" id="WP_101463764.1">
    <property type="nucleotide sequence ID" value="NZ_PJMW01000001.1"/>
</dbReference>
<keyword evidence="3" id="KW-1185">Reference proteome</keyword>
<dbReference type="Proteomes" id="UP000233766">
    <property type="component" value="Unassembled WGS sequence"/>
</dbReference>
<dbReference type="EMBL" id="PJMW01000001">
    <property type="protein sequence ID" value="PKV98771.1"/>
    <property type="molecule type" value="Genomic_DNA"/>
</dbReference>
<name>A0A2N3WY01_9NOCA</name>
<evidence type="ECO:0000313" key="2">
    <source>
        <dbReference type="EMBL" id="PKV98771.1"/>
    </source>
</evidence>
<organism evidence="2 3">
    <name type="scientific">Nocardia fluminea</name>
    <dbReference type="NCBI Taxonomy" id="134984"/>
    <lineage>
        <taxon>Bacteria</taxon>
        <taxon>Bacillati</taxon>
        <taxon>Actinomycetota</taxon>
        <taxon>Actinomycetes</taxon>
        <taxon>Mycobacteriales</taxon>
        <taxon>Nocardiaceae</taxon>
        <taxon>Nocardia</taxon>
    </lineage>
</organism>
<dbReference type="Pfam" id="PF02470">
    <property type="entry name" value="MlaD"/>
    <property type="match status" value="1"/>
</dbReference>
<dbReference type="PANTHER" id="PTHR33371:SF4">
    <property type="entry name" value="INTERMEMBRANE PHOSPHOLIPID TRANSPORT SYSTEM BINDING PROTEIN MLAD"/>
    <property type="match status" value="1"/>
</dbReference>
<dbReference type="PANTHER" id="PTHR33371">
    <property type="entry name" value="INTERMEMBRANE PHOSPHOLIPID TRANSPORT SYSTEM BINDING PROTEIN MLAD-RELATED"/>
    <property type="match status" value="1"/>
</dbReference>
<reference evidence="2 3" key="1">
    <citation type="submission" date="2017-12" db="EMBL/GenBank/DDBJ databases">
        <title>Sequencing the genomes of 1000 Actinobacteria strains.</title>
        <authorList>
            <person name="Klenk H.-P."/>
        </authorList>
    </citation>
    <scope>NUCLEOTIDE SEQUENCE [LARGE SCALE GENOMIC DNA]</scope>
    <source>
        <strain evidence="2 3">DSM 44489</strain>
    </source>
</reference>
<feature type="domain" description="Mce/MlaD" evidence="1">
    <location>
        <begin position="40"/>
        <end position="110"/>
    </location>
</feature>
<dbReference type="AlphaFoldDB" id="A0A2N3WY01"/>
<accession>A0A2N3WY01</accession>
<evidence type="ECO:0000313" key="3">
    <source>
        <dbReference type="Proteomes" id="UP000233766"/>
    </source>
</evidence>
<proteinExistence type="predicted"/>
<sequence>MLNKILGSRGLMSAVVVVTLVLAGAVGLRLSTPNPPMRSYCADMPDSIGLYEGSAVTVMGVQIGRVTEISIDGAVARVEFAIRADRKLPADVGAVTVSDTLIADRRLALIGAEPAGPGWNSSGCITKTLTPKSLTQTFDALAGLADQLNGARDPSQRSAVGAGVDALDRATAGTGDQLNEIIAALSSALAAPDAAIGHIGQLLDALADLAQRARGGWSQVETTVSGLPQTFDDIVTIAFPPIIEIVAALADLLPQLNDVIVMFGSPALRALDSVPDLSRMIAAGVGSLADIIAMAPALASGFAGAVDPAGGALTIGYAPPKLVLAQQDTAQVCAGLQIITGQPCQATESGAMTIPALPLLLGAVSAR</sequence>
<dbReference type="OrthoDB" id="4608030at2"/>
<dbReference type="InterPro" id="IPR052336">
    <property type="entry name" value="MlaD_Phospholipid_Transporter"/>
</dbReference>
<protein>
    <submittedName>
        <fullName evidence="2">Virulence factor Mce-like protein</fullName>
    </submittedName>
</protein>
<comment type="caution">
    <text evidence="2">The sequence shown here is derived from an EMBL/GenBank/DDBJ whole genome shotgun (WGS) entry which is preliminary data.</text>
</comment>
<evidence type="ECO:0000259" key="1">
    <source>
        <dbReference type="Pfam" id="PF02470"/>
    </source>
</evidence>
<dbReference type="InterPro" id="IPR003399">
    <property type="entry name" value="Mce/MlaD"/>
</dbReference>
<gene>
    <name evidence="2" type="ORF">ATK86_0799</name>
</gene>